<evidence type="ECO:0000256" key="1">
    <source>
        <dbReference type="ARBA" id="ARBA00022448"/>
    </source>
</evidence>
<evidence type="ECO:0000313" key="13">
    <source>
        <dbReference type="Proteomes" id="UP000198287"/>
    </source>
</evidence>
<dbReference type="GO" id="GO:0005484">
    <property type="term" value="F:SNAP receptor activity"/>
    <property type="evidence" value="ECO:0007669"/>
    <property type="project" value="InterPro"/>
</dbReference>
<evidence type="ECO:0000256" key="2">
    <source>
        <dbReference type="ARBA" id="ARBA00022692"/>
    </source>
</evidence>
<evidence type="ECO:0000256" key="11">
    <source>
        <dbReference type="SAM" id="Phobius"/>
    </source>
</evidence>
<dbReference type="GO" id="GO:0006906">
    <property type="term" value="P:vesicle fusion"/>
    <property type="evidence" value="ECO:0007669"/>
    <property type="project" value="TreeGrafter"/>
</dbReference>
<feature type="transmembrane region" description="Helical" evidence="11">
    <location>
        <begin position="193"/>
        <end position="213"/>
    </location>
</feature>
<dbReference type="GO" id="GO:0031902">
    <property type="term" value="C:late endosome membrane"/>
    <property type="evidence" value="ECO:0007669"/>
    <property type="project" value="TreeGrafter"/>
</dbReference>
<dbReference type="GO" id="GO:0000149">
    <property type="term" value="F:SNARE binding"/>
    <property type="evidence" value="ECO:0007669"/>
    <property type="project" value="TreeGrafter"/>
</dbReference>
<keyword evidence="6 10" id="KW-0472">Membrane</keyword>
<dbReference type="GO" id="GO:0012507">
    <property type="term" value="C:ER to Golgi transport vesicle membrane"/>
    <property type="evidence" value="ECO:0007669"/>
    <property type="project" value="TreeGrafter"/>
</dbReference>
<comment type="caution">
    <text evidence="12">The sequence shown here is derived from an EMBL/GenBank/DDBJ whole genome shotgun (WGS) entry which is preliminary data.</text>
</comment>
<dbReference type="PIRSF" id="PIRSF028865">
    <property type="entry name" value="Membrin-2"/>
    <property type="match status" value="1"/>
</dbReference>
<dbReference type="PANTHER" id="PTHR21230:SF1">
    <property type="entry name" value="GOLGI SNAP RECEPTOR COMPLEX MEMBER 2"/>
    <property type="match status" value="1"/>
</dbReference>
<evidence type="ECO:0000313" key="12">
    <source>
        <dbReference type="EMBL" id="OXA51501.1"/>
    </source>
</evidence>
<dbReference type="Pfam" id="PF12352">
    <property type="entry name" value="V-SNARE_C"/>
    <property type="match status" value="1"/>
</dbReference>
<proteinExistence type="inferred from homology"/>
<protein>
    <submittedName>
        <fullName evidence="12">Golgi SNAP receptor complex member 2</fullName>
    </submittedName>
</protein>
<keyword evidence="4 11" id="KW-1133">Transmembrane helix</keyword>
<comment type="similarity">
    <text evidence="9 10">Belongs to the GOSR2 family.</text>
</comment>
<accession>A0A226E3M0</accession>
<evidence type="ECO:0000256" key="8">
    <source>
        <dbReference type="ARBA" id="ARBA00037862"/>
    </source>
</evidence>
<keyword evidence="5" id="KW-0333">Golgi apparatus</keyword>
<evidence type="ECO:0000256" key="5">
    <source>
        <dbReference type="ARBA" id="ARBA00023034"/>
    </source>
</evidence>
<dbReference type="GO" id="GO:0015031">
    <property type="term" value="P:protein transport"/>
    <property type="evidence" value="ECO:0007669"/>
    <property type="project" value="UniProtKB-KW"/>
</dbReference>
<comment type="function">
    <text evidence="7 10">Involved in transport of proteins from the cis/medial-Golgi to the trans-Golgi network.</text>
</comment>
<dbReference type="Proteomes" id="UP000198287">
    <property type="component" value="Unassembled WGS sequence"/>
</dbReference>
<dbReference type="InterPro" id="IPR027027">
    <property type="entry name" value="GOSR2/Membrin/Bos1"/>
</dbReference>
<dbReference type="GO" id="GO:0005794">
    <property type="term" value="C:Golgi apparatus"/>
    <property type="evidence" value="ECO:0007669"/>
    <property type="project" value="UniProtKB-SubCell"/>
</dbReference>
<dbReference type="SUPFAM" id="SSF58038">
    <property type="entry name" value="SNARE fusion complex"/>
    <property type="match status" value="1"/>
</dbReference>
<dbReference type="GO" id="GO:0031201">
    <property type="term" value="C:SNARE complex"/>
    <property type="evidence" value="ECO:0007669"/>
    <property type="project" value="TreeGrafter"/>
</dbReference>
<evidence type="ECO:0000256" key="3">
    <source>
        <dbReference type="ARBA" id="ARBA00022927"/>
    </source>
</evidence>
<evidence type="ECO:0000256" key="4">
    <source>
        <dbReference type="ARBA" id="ARBA00022989"/>
    </source>
</evidence>
<gene>
    <name evidence="12" type="ORF">Fcan01_13090</name>
</gene>
<dbReference type="PANTHER" id="PTHR21230">
    <property type="entry name" value="VESICLE TRANSPORT V-SNARE PROTEIN VTI1-RELATED"/>
    <property type="match status" value="1"/>
</dbReference>
<keyword evidence="12" id="KW-0675">Receptor</keyword>
<dbReference type="EMBL" id="LNIX01000007">
    <property type="protein sequence ID" value="OXA51501.1"/>
    <property type="molecule type" value="Genomic_DNA"/>
</dbReference>
<dbReference type="CDD" id="cd15863">
    <property type="entry name" value="SNARE_GS27"/>
    <property type="match status" value="1"/>
</dbReference>
<evidence type="ECO:0000256" key="9">
    <source>
        <dbReference type="ARBA" id="ARBA00038172"/>
    </source>
</evidence>
<evidence type="ECO:0000256" key="6">
    <source>
        <dbReference type="ARBA" id="ARBA00023136"/>
    </source>
</evidence>
<keyword evidence="13" id="KW-1185">Reference proteome</keyword>
<comment type="subcellular location">
    <subcellularLocation>
        <location evidence="8">Golgi apparatus</location>
        <location evidence="8">cis-Golgi network membrane</location>
        <topology evidence="8">Single-pass type IV membrane protein</topology>
    </subcellularLocation>
</comment>
<dbReference type="OrthoDB" id="158360at2759"/>
<name>A0A226E3M0_FOLCA</name>
<dbReference type="GO" id="GO:0005789">
    <property type="term" value="C:endoplasmic reticulum membrane"/>
    <property type="evidence" value="ECO:0007669"/>
    <property type="project" value="TreeGrafter"/>
</dbReference>
<reference evidence="12 13" key="1">
    <citation type="submission" date="2015-12" db="EMBL/GenBank/DDBJ databases">
        <title>The genome of Folsomia candida.</title>
        <authorList>
            <person name="Faddeeva A."/>
            <person name="Derks M.F."/>
            <person name="Anvar Y."/>
            <person name="Smit S."/>
            <person name="Van Straalen N."/>
            <person name="Roelofs D."/>
        </authorList>
    </citation>
    <scope>NUCLEOTIDE SEQUENCE [LARGE SCALE GENOMIC DNA]</scope>
    <source>
        <strain evidence="12 13">VU population</strain>
        <tissue evidence="12">Whole body</tissue>
    </source>
</reference>
<dbReference type="AlphaFoldDB" id="A0A226E3M0"/>
<dbReference type="Gene3D" id="1.20.5.110">
    <property type="match status" value="1"/>
</dbReference>
<evidence type="ECO:0000256" key="10">
    <source>
        <dbReference type="PIRNR" id="PIRNR028865"/>
    </source>
</evidence>
<evidence type="ECO:0000256" key="7">
    <source>
        <dbReference type="ARBA" id="ARBA00037078"/>
    </source>
</evidence>
<keyword evidence="2 11" id="KW-0812">Transmembrane</keyword>
<organism evidence="12 13">
    <name type="scientific">Folsomia candida</name>
    <name type="common">Springtail</name>
    <dbReference type="NCBI Taxonomy" id="158441"/>
    <lineage>
        <taxon>Eukaryota</taxon>
        <taxon>Metazoa</taxon>
        <taxon>Ecdysozoa</taxon>
        <taxon>Arthropoda</taxon>
        <taxon>Hexapoda</taxon>
        <taxon>Collembola</taxon>
        <taxon>Entomobryomorpha</taxon>
        <taxon>Isotomoidea</taxon>
        <taxon>Isotomidae</taxon>
        <taxon>Proisotominae</taxon>
        <taxon>Folsomia</taxon>
    </lineage>
</organism>
<sequence length="214" mass="25450">MESLFAESHGTLEQINTLFIQLERHVGHSEEVQIEETIHKKLESINKIFDRLEVYVMKEPPAKRQGSRLKLNQMKYDATHLNASLKNFQRRRYARERENSEREDLLNRRFTTNSNEDTSISMDYSIQHHNRLENANRGLDDMLDQGHNILGNLRDQRETLKRTRTRMMNFLNTLGLSNSVMNLIERRAYQDKFVLYGGMLVTLSIMFLIYMYYI</sequence>
<dbReference type="STRING" id="158441.A0A226E3M0"/>
<keyword evidence="3 10" id="KW-0653">Protein transport</keyword>
<dbReference type="OMA" id="LKYDSRH"/>
<keyword evidence="1 10" id="KW-0813">Transport</keyword>